<evidence type="ECO:0000313" key="3">
    <source>
        <dbReference type="Proteomes" id="UP001248819"/>
    </source>
</evidence>
<proteinExistence type="predicted"/>
<reference evidence="2 3" key="1">
    <citation type="submission" date="2023-09" db="EMBL/GenBank/DDBJ databases">
        <authorList>
            <person name="Rey-Velasco X."/>
        </authorList>
    </citation>
    <scope>NUCLEOTIDE SEQUENCE [LARGE SCALE GENOMIC DNA]</scope>
    <source>
        <strain evidence="2 3">F297</strain>
    </source>
</reference>
<feature type="chain" id="PRO_5046785875" evidence="1">
    <location>
        <begin position="23"/>
        <end position="402"/>
    </location>
</feature>
<accession>A0ABU3CZ27</accession>
<name>A0ABU3CZ27_9FLAO</name>
<comment type="caution">
    <text evidence="2">The sequence shown here is derived from an EMBL/GenBank/DDBJ whole genome shotgun (WGS) entry which is preliminary data.</text>
</comment>
<dbReference type="Proteomes" id="UP001248819">
    <property type="component" value="Unassembled WGS sequence"/>
</dbReference>
<evidence type="ECO:0000313" key="2">
    <source>
        <dbReference type="EMBL" id="MDT0651506.1"/>
    </source>
</evidence>
<sequence length="402" mass="45956">MFQKKIVPVLSVLFLFSGLCKAQFIDNFDKGAIEDWLYFTGDGNTEMDFVQEKEGMATLYIDATKDQNNVWYAITKRNVAPYLNLKKLKGPDTELRVEARVRIKNPPKRVNIMVNTQRTTEYHHDLMEFELQDEDWHVISMTTKDLDAVPGDSLYIQFDVTDFGREKYEVDMDYIKADIINTKNAGPDKGIQIPYHPPIPALSSFSNKIEVTQDALINLEYPDLNLNNWQVWEKEGPSRVLTVNGKQWAILRWDLGSAKGSKAKGAGLLEITTQSVTTGGNYIEVYGDQLGEEFPRVRIIEIWAGEVSWDQQEVTYNSFMQGKTYQEVFNTQMIYDIEVDKTPGTKNFITISQPVMQRMLDGTTKGLLIRPLGAIDVSFYASENKERAAEMTPKLYFNTEGK</sequence>
<keyword evidence="1" id="KW-0732">Signal</keyword>
<protein>
    <submittedName>
        <fullName evidence="2">Uncharacterized protein</fullName>
    </submittedName>
</protein>
<feature type="signal peptide" evidence="1">
    <location>
        <begin position="1"/>
        <end position="22"/>
    </location>
</feature>
<evidence type="ECO:0000256" key="1">
    <source>
        <dbReference type="SAM" id="SignalP"/>
    </source>
</evidence>
<gene>
    <name evidence="2" type="ORF">RM529_15225</name>
</gene>
<keyword evidence="3" id="KW-1185">Reference proteome</keyword>
<organism evidence="2 3">
    <name type="scientific">Autumnicola edwardsiae</name>
    <dbReference type="NCBI Taxonomy" id="3075594"/>
    <lineage>
        <taxon>Bacteria</taxon>
        <taxon>Pseudomonadati</taxon>
        <taxon>Bacteroidota</taxon>
        <taxon>Flavobacteriia</taxon>
        <taxon>Flavobacteriales</taxon>
        <taxon>Flavobacteriaceae</taxon>
        <taxon>Autumnicola</taxon>
    </lineage>
</organism>
<dbReference type="RefSeq" id="WP_311485609.1">
    <property type="nucleotide sequence ID" value="NZ_JAVRHP010000121.1"/>
</dbReference>
<dbReference type="EMBL" id="JAVRHP010000121">
    <property type="protein sequence ID" value="MDT0651506.1"/>
    <property type="molecule type" value="Genomic_DNA"/>
</dbReference>